<reference evidence="2 3" key="1">
    <citation type="journal article" date="2014" name="Genome Announc.">
        <title>Draft Genome Sequence of Commensalibacter papalotli MX01, a Symbiont Identified from the Guts of Overwintering Monarch Butterflies.</title>
        <authorList>
            <person name="Servin-Garciduenas L.E."/>
            <person name="Sanchez-Quinto A."/>
            <person name="Martinez-Romero E."/>
        </authorList>
    </citation>
    <scope>NUCLEOTIDE SEQUENCE [LARGE SCALE GENOMIC DNA]</scope>
    <source>
        <strain evidence="3">MX-MONARCH01</strain>
    </source>
</reference>
<dbReference type="SUPFAM" id="SSF48452">
    <property type="entry name" value="TPR-like"/>
    <property type="match status" value="1"/>
</dbReference>
<evidence type="ECO:0000256" key="1">
    <source>
        <dbReference type="PROSITE-ProRule" id="PRU00339"/>
    </source>
</evidence>
<keyword evidence="3" id="KW-1185">Reference proteome</keyword>
<evidence type="ECO:0000313" key="2">
    <source>
        <dbReference type="EMBL" id="EUK18455.1"/>
    </source>
</evidence>
<gene>
    <name evidence="2" type="ORF">COMX_01865</name>
</gene>
<dbReference type="RefSeq" id="WP_034336381.1">
    <property type="nucleotide sequence ID" value="NZ_ATSX01000001.1"/>
</dbReference>
<dbReference type="PATRIC" id="fig|1208583.4.peg.374"/>
<dbReference type="InterPro" id="IPR011990">
    <property type="entry name" value="TPR-like_helical_dom_sf"/>
</dbReference>
<dbReference type="Proteomes" id="UP000019250">
    <property type="component" value="Unassembled WGS sequence"/>
</dbReference>
<dbReference type="GO" id="GO:0016740">
    <property type="term" value="F:transferase activity"/>
    <property type="evidence" value="ECO:0007669"/>
    <property type="project" value="UniProtKB-KW"/>
</dbReference>
<proteinExistence type="predicted"/>
<dbReference type="InterPro" id="IPR019734">
    <property type="entry name" value="TPR_rpt"/>
</dbReference>
<dbReference type="AlphaFoldDB" id="W7DTW7"/>
<dbReference type="SUPFAM" id="SSF53756">
    <property type="entry name" value="UDP-Glycosyltransferase/glycogen phosphorylase"/>
    <property type="match status" value="1"/>
</dbReference>
<name>W7DTW7_9PROT</name>
<organism evidence="2 3">
    <name type="scientific">Commensalibacter papalotli</name>
    <name type="common">ex Servin-Garciduenas et al. 2014</name>
    <dbReference type="NCBI Taxonomy" id="1208583"/>
    <lineage>
        <taxon>Bacteria</taxon>
        <taxon>Pseudomonadati</taxon>
        <taxon>Pseudomonadota</taxon>
        <taxon>Alphaproteobacteria</taxon>
        <taxon>Acetobacterales</taxon>
        <taxon>Acetobacteraceae</taxon>
    </lineage>
</organism>
<dbReference type="SMART" id="SM00028">
    <property type="entry name" value="TPR"/>
    <property type="match status" value="3"/>
</dbReference>
<keyword evidence="1" id="KW-0802">TPR repeat</keyword>
<dbReference type="EMBL" id="ATSX01000001">
    <property type="protein sequence ID" value="EUK18455.1"/>
    <property type="molecule type" value="Genomic_DNA"/>
</dbReference>
<keyword evidence="2" id="KW-0808">Transferase</keyword>
<dbReference type="Gene3D" id="3.40.50.2000">
    <property type="entry name" value="Glycogen Phosphorylase B"/>
    <property type="match status" value="1"/>
</dbReference>
<dbReference type="eggNOG" id="COG0457">
    <property type="taxonomic scope" value="Bacteria"/>
</dbReference>
<feature type="repeat" description="TPR" evidence="1">
    <location>
        <begin position="179"/>
        <end position="212"/>
    </location>
</feature>
<dbReference type="OrthoDB" id="9778733at2"/>
<comment type="caution">
    <text evidence="2">The sequence shown here is derived from an EMBL/GenBank/DDBJ whole genome shotgun (WGS) entry which is preliminary data.</text>
</comment>
<evidence type="ECO:0000313" key="3">
    <source>
        <dbReference type="Proteomes" id="UP000019250"/>
    </source>
</evidence>
<dbReference type="Gene3D" id="1.25.40.10">
    <property type="entry name" value="Tetratricopeptide repeat domain"/>
    <property type="match status" value="1"/>
</dbReference>
<protein>
    <submittedName>
        <fullName evidence="2">O-linked N-acetylglucosamine transferase</fullName>
    </submittedName>
</protein>
<sequence>MPNFLKSPDDIFINQTNLLLHQGKFEQALTLLLPYKNHKLSQAIMTLLGIAYAGCNQPKEAAYHLCLAQQLKDSPQRHSCAELEPYLGSYNLYPSIFEVYHEALLNHPKDELLYVGYASVLQQTKQSAKAVLYIKKCLAFSKNQARLLNILATILFEAGKYPQTLKLYSILEKHNENNVTILANLASYHNAVNDTEQALLYYRKAIMLQPNWPALRVNYSICLLKAEYYYQGWVEHEWRLDTPNHSTLPKETLLPTLTDTMDITGKKILITQEEGLGDTLMYLRYVPELIKRGAIVELWIAETMKGLCERLKGKPKVKVGGEEPPPFDWHCPFISLPRALSADPRKDKFKPYLTADRKKVIYWKNKLPQTKQLKVGLVWGGSPHPGEIHAMMTDNKRSIDLSKLIPLLRSVENTTFVSLQMGHYADQIHNLPNDISIFNPMDEVQDMDDTAAILMNLDIIISVDTSVIHLAGGLGCPAILLDRFDNCWRWISREEYSPWYPKIRIIRQTRPRVWSDVVKKATSILQEMARKHKAT</sequence>
<dbReference type="PROSITE" id="PS50005">
    <property type="entry name" value="TPR"/>
    <property type="match status" value="1"/>
</dbReference>
<dbReference type="STRING" id="1208583.COMX_01865"/>
<accession>W7DTW7</accession>